<feature type="compositionally biased region" description="Acidic residues" evidence="2">
    <location>
        <begin position="119"/>
        <end position="131"/>
    </location>
</feature>
<dbReference type="InterPro" id="IPR052893">
    <property type="entry name" value="TCS_response_regulator"/>
</dbReference>
<feature type="region of interest" description="Disordered" evidence="2">
    <location>
        <begin position="114"/>
        <end position="142"/>
    </location>
</feature>
<feature type="compositionally biased region" description="Low complexity" evidence="2">
    <location>
        <begin position="38"/>
        <end position="50"/>
    </location>
</feature>
<keyword evidence="1" id="KW-0597">Phosphoprotein</keyword>
<accession>A0ABV6VP14</accession>
<proteinExistence type="predicted"/>
<dbReference type="CDD" id="cd17557">
    <property type="entry name" value="REC_Rcp-like"/>
    <property type="match status" value="1"/>
</dbReference>
<evidence type="ECO:0000259" key="3">
    <source>
        <dbReference type="PROSITE" id="PS50110"/>
    </source>
</evidence>
<comment type="caution">
    <text evidence="4">The sequence shown here is derived from an EMBL/GenBank/DDBJ whole genome shotgun (WGS) entry which is preliminary data.</text>
</comment>
<dbReference type="RefSeq" id="WP_380531314.1">
    <property type="nucleotide sequence ID" value="NZ_JBHFAB010000002.1"/>
</dbReference>
<dbReference type="PANTHER" id="PTHR44520">
    <property type="entry name" value="RESPONSE REGULATOR RCP1-RELATED"/>
    <property type="match status" value="1"/>
</dbReference>
<dbReference type="SUPFAM" id="SSF52172">
    <property type="entry name" value="CheY-like"/>
    <property type="match status" value="1"/>
</dbReference>
<gene>
    <name evidence="4" type="ORF">ACEZDE_02320</name>
</gene>
<evidence type="ECO:0000313" key="5">
    <source>
        <dbReference type="Proteomes" id="UP001592531"/>
    </source>
</evidence>
<dbReference type="InterPro" id="IPR011006">
    <property type="entry name" value="CheY-like_superfamily"/>
</dbReference>
<dbReference type="SMART" id="SM00448">
    <property type="entry name" value="REC"/>
    <property type="match status" value="1"/>
</dbReference>
<dbReference type="Proteomes" id="UP001592531">
    <property type="component" value="Unassembled WGS sequence"/>
</dbReference>
<dbReference type="Gene3D" id="3.40.50.2300">
    <property type="match status" value="1"/>
</dbReference>
<dbReference type="EMBL" id="JBHFAB010000002">
    <property type="protein sequence ID" value="MFC1415484.1"/>
    <property type="molecule type" value="Genomic_DNA"/>
</dbReference>
<dbReference type="PANTHER" id="PTHR44520:SF2">
    <property type="entry name" value="RESPONSE REGULATOR RCP1"/>
    <property type="match status" value="1"/>
</dbReference>
<keyword evidence="5" id="KW-1185">Reference proteome</keyword>
<dbReference type="PROSITE" id="PS50110">
    <property type="entry name" value="RESPONSE_REGULATORY"/>
    <property type="match status" value="1"/>
</dbReference>
<reference evidence="4 5" key="1">
    <citation type="submission" date="2024-09" db="EMBL/GenBank/DDBJ databases">
        <authorList>
            <person name="Lee S.D."/>
        </authorList>
    </citation>
    <scope>NUCLEOTIDE SEQUENCE [LARGE SCALE GENOMIC DNA]</scope>
    <source>
        <strain evidence="4 5">N8-3</strain>
    </source>
</reference>
<feature type="region of interest" description="Disordered" evidence="2">
    <location>
        <begin position="27"/>
        <end position="53"/>
    </location>
</feature>
<dbReference type="Pfam" id="PF00072">
    <property type="entry name" value="Response_reg"/>
    <property type="match status" value="1"/>
</dbReference>
<protein>
    <submittedName>
        <fullName evidence="4">Response regulator</fullName>
    </submittedName>
</protein>
<name>A0ABV6VP14_9ACTN</name>
<dbReference type="InterPro" id="IPR001789">
    <property type="entry name" value="Sig_transdc_resp-reg_receiver"/>
</dbReference>
<feature type="domain" description="Response regulatory" evidence="3">
    <location>
        <begin position="148"/>
        <end position="269"/>
    </location>
</feature>
<sequence length="283" mass="29723">MADSSQPPIPDRPSAAADEALAAAVDQLRRNGGGPSGGASPEPASSPEPAHAARDDALGRLAALARLQVALELQVRQAAAGAAAAGANYSQLGAAWNISRQGARQRWPGLVFTRPQSEPELEPELEPESDLTEGSPRVNATAPPTSYTVLLVEDDDADAMLIEEALVDRGLARSVRRAADGIAALDYLRDADNPRPDLIVLDLNMPRMNGRELLTVLKNDQDLSTVPVVVLTTSAAPDDVNGAYQGHANAYVTKPVNLDDFIHAVQSIDAFFLDTATGPVADA</sequence>
<evidence type="ECO:0000313" key="4">
    <source>
        <dbReference type="EMBL" id="MFC1415484.1"/>
    </source>
</evidence>
<evidence type="ECO:0000256" key="1">
    <source>
        <dbReference type="PROSITE-ProRule" id="PRU00169"/>
    </source>
</evidence>
<organism evidence="4 5">
    <name type="scientific">Streptacidiphilus cavernicola</name>
    <dbReference type="NCBI Taxonomy" id="3342716"/>
    <lineage>
        <taxon>Bacteria</taxon>
        <taxon>Bacillati</taxon>
        <taxon>Actinomycetota</taxon>
        <taxon>Actinomycetes</taxon>
        <taxon>Kitasatosporales</taxon>
        <taxon>Streptomycetaceae</taxon>
        <taxon>Streptacidiphilus</taxon>
    </lineage>
</organism>
<feature type="modified residue" description="4-aspartylphosphate" evidence="1">
    <location>
        <position position="202"/>
    </location>
</feature>
<evidence type="ECO:0000256" key="2">
    <source>
        <dbReference type="SAM" id="MobiDB-lite"/>
    </source>
</evidence>